<dbReference type="SUPFAM" id="SSF46785">
    <property type="entry name" value="Winged helix' DNA-binding domain"/>
    <property type="match status" value="1"/>
</dbReference>
<gene>
    <name evidence="2" type="ORF">ESA94_02885</name>
</gene>
<evidence type="ECO:0000313" key="2">
    <source>
        <dbReference type="EMBL" id="RXK61976.1"/>
    </source>
</evidence>
<protein>
    <submittedName>
        <fullName evidence="2">NUDIX domain-containing protein</fullName>
    </submittedName>
</protein>
<dbReference type="CDD" id="cd18873">
    <property type="entry name" value="NUDIX_NadM_like"/>
    <property type="match status" value="1"/>
</dbReference>
<dbReference type="PANTHER" id="PTHR43736:SF4">
    <property type="entry name" value="SLR1690 PROTEIN"/>
    <property type="match status" value="1"/>
</dbReference>
<dbReference type="InterPro" id="IPR000086">
    <property type="entry name" value="NUDIX_hydrolase_dom"/>
</dbReference>
<dbReference type="PROSITE" id="PS51462">
    <property type="entry name" value="NUDIX"/>
    <property type="match status" value="1"/>
</dbReference>
<dbReference type="Gene3D" id="3.90.79.10">
    <property type="entry name" value="Nucleoside Triphosphate Pyrophosphohydrolase"/>
    <property type="match status" value="1"/>
</dbReference>
<dbReference type="SUPFAM" id="SSF55811">
    <property type="entry name" value="Nudix"/>
    <property type="match status" value="1"/>
</dbReference>
<evidence type="ECO:0000259" key="1">
    <source>
        <dbReference type="PROSITE" id="PS51462"/>
    </source>
</evidence>
<reference evidence="2 3" key="1">
    <citation type="submission" date="2019-01" db="EMBL/GenBank/DDBJ databases">
        <title>Lacibacter sp. strain TTM-7.</title>
        <authorList>
            <person name="Chen W.-M."/>
        </authorList>
    </citation>
    <scope>NUCLEOTIDE SEQUENCE [LARGE SCALE GENOMIC DNA]</scope>
    <source>
        <strain evidence="2 3">TTM-7</strain>
    </source>
</reference>
<dbReference type="Pfam" id="PF21906">
    <property type="entry name" value="WHD_NrtR"/>
    <property type="match status" value="1"/>
</dbReference>
<dbReference type="Proteomes" id="UP000290204">
    <property type="component" value="Unassembled WGS sequence"/>
</dbReference>
<dbReference type="OrthoDB" id="9786141at2"/>
<dbReference type="Pfam" id="PF00293">
    <property type="entry name" value="NUDIX"/>
    <property type="match status" value="1"/>
</dbReference>
<comment type="caution">
    <text evidence="2">The sequence shown here is derived from an EMBL/GenBank/DDBJ whole genome shotgun (WGS) entry which is preliminary data.</text>
</comment>
<dbReference type="AlphaFoldDB" id="A0A4Q1CLU6"/>
<sequence length="235" mass="27429">MTKYNHQTKILIAADCIIFGFDGRQLKLLLVQRALEPEAGKWSLVGGFVQPEESLGQAASRVLHKLTGLSDVYLEELSTFSEPTRDPVERTVSVAYFALIDINKYKQQITTDYHAEWFDLNKFPKLIFDHQEMVEKAKARLRYKAAFHPILFELLPAKFTLPQLQSLYEEVYNIEMDKRNFSRKILSMHLLEKLDEKDKENSKKGAWFYKLNKKKYKANFHSVATIIPNPDIYYS</sequence>
<name>A0A4Q1CLU6_9BACT</name>
<feature type="domain" description="Nudix hydrolase" evidence="1">
    <location>
        <begin position="11"/>
        <end position="141"/>
    </location>
</feature>
<dbReference type="InterPro" id="IPR015797">
    <property type="entry name" value="NUDIX_hydrolase-like_dom_sf"/>
</dbReference>
<dbReference type="InterPro" id="IPR036390">
    <property type="entry name" value="WH_DNA-bd_sf"/>
</dbReference>
<dbReference type="PANTHER" id="PTHR43736">
    <property type="entry name" value="ADP-RIBOSE PYROPHOSPHATASE"/>
    <property type="match status" value="1"/>
</dbReference>
<evidence type="ECO:0000313" key="3">
    <source>
        <dbReference type="Proteomes" id="UP000290204"/>
    </source>
</evidence>
<keyword evidence="3" id="KW-1185">Reference proteome</keyword>
<dbReference type="Gene3D" id="1.10.10.10">
    <property type="entry name" value="Winged helix-like DNA-binding domain superfamily/Winged helix DNA-binding domain"/>
    <property type="match status" value="1"/>
</dbReference>
<dbReference type="InterPro" id="IPR036388">
    <property type="entry name" value="WH-like_DNA-bd_sf"/>
</dbReference>
<proteinExistence type="predicted"/>
<dbReference type="RefSeq" id="WP_129129348.1">
    <property type="nucleotide sequence ID" value="NZ_SDHW01000001.1"/>
</dbReference>
<accession>A0A4Q1CLU6</accession>
<organism evidence="2 3">
    <name type="scientific">Lacibacter luteus</name>
    <dbReference type="NCBI Taxonomy" id="2508719"/>
    <lineage>
        <taxon>Bacteria</taxon>
        <taxon>Pseudomonadati</taxon>
        <taxon>Bacteroidota</taxon>
        <taxon>Chitinophagia</taxon>
        <taxon>Chitinophagales</taxon>
        <taxon>Chitinophagaceae</taxon>
        <taxon>Lacibacter</taxon>
    </lineage>
</organism>
<dbReference type="EMBL" id="SDHW01000001">
    <property type="protein sequence ID" value="RXK61976.1"/>
    <property type="molecule type" value="Genomic_DNA"/>
</dbReference>
<dbReference type="InterPro" id="IPR054105">
    <property type="entry name" value="WHD_NrtR"/>
</dbReference>